<reference evidence="1 2" key="1">
    <citation type="submission" date="2018-06" db="EMBL/GenBank/DDBJ databases">
        <authorList>
            <consortium name="Pathogen Informatics"/>
            <person name="Doyle S."/>
        </authorList>
    </citation>
    <scope>NUCLEOTIDE SEQUENCE [LARGE SCALE GENOMIC DNA]</scope>
    <source>
        <strain evidence="1 2">NCTC11545</strain>
    </source>
</reference>
<dbReference type="RefSeq" id="WP_181463730.1">
    <property type="nucleotide sequence ID" value="NZ_UAVS01000011.1"/>
</dbReference>
<dbReference type="AlphaFoldDB" id="A0A2X2T7U7"/>
<accession>A0A2X2T7U7</accession>
<sequence length="62" mass="7206">MLLASNAEYQRIQQEQVYKDLLEKYQTYTDQRKAIEEKYNADIVALQAKLGADAPQVKKSTR</sequence>
<dbReference type="EMBL" id="UAVS01000011">
    <property type="protein sequence ID" value="SQA95325.1"/>
    <property type="molecule type" value="Genomic_DNA"/>
</dbReference>
<organism evidence="1 2">
    <name type="scientific">Capnocytophaga ochracea</name>
    <dbReference type="NCBI Taxonomy" id="1018"/>
    <lineage>
        <taxon>Bacteria</taxon>
        <taxon>Pseudomonadati</taxon>
        <taxon>Bacteroidota</taxon>
        <taxon>Flavobacteriia</taxon>
        <taxon>Flavobacteriales</taxon>
        <taxon>Flavobacteriaceae</taxon>
        <taxon>Capnocytophaga</taxon>
    </lineage>
</organism>
<gene>
    <name evidence="1" type="ORF">NCTC11545_02554</name>
</gene>
<evidence type="ECO:0000313" key="2">
    <source>
        <dbReference type="Proteomes" id="UP000250169"/>
    </source>
</evidence>
<evidence type="ECO:0000313" key="1">
    <source>
        <dbReference type="EMBL" id="SQA95325.1"/>
    </source>
</evidence>
<protein>
    <submittedName>
        <fullName evidence="1">Uncharacterized protein</fullName>
    </submittedName>
</protein>
<name>A0A2X2T7U7_CAPOC</name>
<dbReference type="Proteomes" id="UP000250169">
    <property type="component" value="Unassembled WGS sequence"/>
</dbReference>
<proteinExistence type="predicted"/>